<dbReference type="KEGG" id="lhf:JCM16775_p2001"/>
<geneLocation type="plasmid" evidence="3">
    <name>pjcm16775-2 dna</name>
</geneLocation>
<dbReference type="Proteomes" id="UP000321892">
    <property type="component" value="Chromosome"/>
</dbReference>
<dbReference type="Proteomes" id="UP000321892">
    <property type="component" value="Plasmid pjcm16775-2 dna"/>
</dbReference>
<geneLocation type="plasmid" evidence="2">
    <name>pJCM16775-2</name>
</geneLocation>
<organism evidence="1 3">
    <name type="scientific">Leptotrichia hofstadii</name>
    <dbReference type="NCBI Taxonomy" id="157688"/>
    <lineage>
        <taxon>Bacteria</taxon>
        <taxon>Fusobacteriati</taxon>
        <taxon>Fusobacteriota</taxon>
        <taxon>Fusobacteriia</taxon>
        <taxon>Fusobacteriales</taxon>
        <taxon>Leptotrichiaceae</taxon>
        <taxon>Leptotrichia</taxon>
    </lineage>
</organism>
<proteinExistence type="predicted"/>
<protein>
    <recommendedName>
        <fullName evidence="4">HTH araC/xylS-type domain-containing protein</fullName>
    </recommendedName>
</protein>
<evidence type="ECO:0008006" key="4">
    <source>
        <dbReference type="Google" id="ProtNLM"/>
    </source>
</evidence>
<evidence type="ECO:0000313" key="2">
    <source>
        <dbReference type="EMBL" id="BBM39776.1"/>
    </source>
</evidence>
<keyword evidence="2" id="KW-0614">Plasmid</keyword>
<keyword evidence="3" id="KW-1185">Reference proteome</keyword>
<accession>A0A510JEG6</accession>
<reference evidence="1 3" key="1">
    <citation type="submission" date="2019-07" db="EMBL/GenBank/DDBJ databases">
        <title>Complete Genome Sequence of Leptotrichia hofstadii Strain JCM16775.</title>
        <authorList>
            <person name="Watanabe S."/>
            <person name="Cui L."/>
        </authorList>
    </citation>
    <scope>NUCLEOTIDE SEQUENCE [LARGE SCALE GENOMIC DNA]</scope>
    <source>
        <strain evidence="1 3">JCM16775</strain>
        <plasmid evidence="2">pJCM16775-2</plasmid>
        <plasmid evidence="3">pjcm16775-2 dna</plasmid>
    </source>
</reference>
<dbReference type="KEGG" id="lhf:JCM16775_0360"/>
<dbReference type="EMBL" id="AP019823">
    <property type="protein sequence ID" value="BBM37670.1"/>
    <property type="molecule type" value="Genomic_DNA"/>
</dbReference>
<sequence>MLQMRYNDFEVIKLKIEEKRMRTIKSLIFSRGLTMKEVMEKFGYNSYEGFKRAIKQNRRNRYNEVLSYLKD</sequence>
<name>A0A510JEG6_9FUSO</name>
<gene>
    <name evidence="1" type="ORF">JCM16775_0360</name>
    <name evidence="2" type="ORF">JCM16775_p2001</name>
</gene>
<evidence type="ECO:0000313" key="3">
    <source>
        <dbReference type="Proteomes" id="UP000321892"/>
    </source>
</evidence>
<evidence type="ECO:0000313" key="1">
    <source>
        <dbReference type="EMBL" id="BBM37670.1"/>
    </source>
</evidence>
<dbReference type="AlphaFoldDB" id="A0A510JEG6"/>
<dbReference type="EMBL" id="AP019825">
    <property type="protein sequence ID" value="BBM39776.1"/>
    <property type="molecule type" value="Genomic_DNA"/>
</dbReference>